<reference evidence="2" key="1">
    <citation type="submission" date="2020-07" db="EMBL/GenBank/DDBJ databases">
        <title>Severe corrosion of carbon steel in oil field produced water can be linked to methanogenic archaea containing a special type of NiFe hydrogenase.</title>
        <authorList>
            <person name="Lahme S."/>
            <person name="Mand J."/>
            <person name="Longwell J."/>
            <person name="Smith R."/>
            <person name="Enning D."/>
        </authorList>
    </citation>
    <scope>NUCLEOTIDE SEQUENCE</scope>
    <source>
        <strain evidence="2">MIC098Bin6</strain>
    </source>
</reference>
<comment type="caution">
    <text evidence="2">The sequence shown here is derived from an EMBL/GenBank/DDBJ whole genome shotgun (WGS) entry which is preliminary data.</text>
</comment>
<feature type="non-terminal residue" evidence="2">
    <location>
        <position position="1"/>
    </location>
</feature>
<evidence type="ECO:0000256" key="1">
    <source>
        <dbReference type="SAM" id="MobiDB-lite"/>
    </source>
</evidence>
<accession>A0A931G8A7</accession>
<protein>
    <submittedName>
        <fullName evidence="2">Outer membrane beta-barrel protein</fullName>
    </submittedName>
</protein>
<evidence type="ECO:0000313" key="3">
    <source>
        <dbReference type="Proteomes" id="UP000706172"/>
    </source>
</evidence>
<dbReference type="AlphaFoldDB" id="A0A931G8A7"/>
<organism evidence="2 3">
    <name type="scientific">Desulfotignum balticum</name>
    <dbReference type="NCBI Taxonomy" id="115781"/>
    <lineage>
        <taxon>Bacteria</taxon>
        <taxon>Pseudomonadati</taxon>
        <taxon>Thermodesulfobacteriota</taxon>
        <taxon>Desulfobacteria</taxon>
        <taxon>Desulfobacterales</taxon>
        <taxon>Desulfobacteraceae</taxon>
        <taxon>Desulfotignum</taxon>
    </lineage>
</organism>
<evidence type="ECO:0000313" key="2">
    <source>
        <dbReference type="EMBL" id="MBG0780271.1"/>
    </source>
</evidence>
<dbReference type="Proteomes" id="UP000706172">
    <property type="component" value="Unassembled WGS sequence"/>
</dbReference>
<feature type="compositionally biased region" description="Basic and acidic residues" evidence="1">
    <location>
        <begin position="63"/>
        <end position="76"/>
    </location>
</feature>
<dbReference type="EMBL" id="JACCQK010000653">
    <property type="protein sequence ID" value="MBG0780271.1"/>
    <property type="molecule type" value="Genomic_DNA"/>
</dbReference>
<gene>
    <name evidence="2" type="ORF">H0S81_10155</name>
</gene>
<proteinExistence type="predicted"/>
<sequence length="377" mass="43300">YVTLTGEINPARHTDLIYGLVYDGDSDNLEGESRRHQAYVSGISQTGKATRLTYGHQYEDRFDRQSRTGDYKEHTRNTSRAGVHHQYGPKNHVRVTFLYEFDSYENPDPDAYTRYEPAGYVSYWFSPGYGMDANLSYEDRDFDDTFDYTRTLSGDIRFIKTVSKTFDTFVKYRHSYSETQDLTHHTFHPSVGFDWQVTEDSGISLGVGALFHDWSNHDNDSVDPFLDIDAYKIFSFSPRTQLSLTGISGYAASGDQASSLGFTTYYQAGAQLSHLLFKQVTSNLSAALRRDEYQETASDREDTRMILGASLAWQPLKWLYVNVGYSFVDFTTTDAFREDYTDNRLFLKIDLVPETPVTMSADPSRQALEDQLFNWER</sequence>
<feature type="region of interest" description="Disordered" evidence="1">
    <location>
        <begin position="63"/>
        <end position="85"/>
    </location>
</feature>
<name>A0A931G8A7_9BACT</name>
<dbReference type="SUPFAM" id="SSF56935">
    <property type="entry name" value="Porins"/>
    <property type="match status" value="1"/>
</dbReference>